<dbReference type="Gene3D" id="1.20.1510.10">
    <property type="entry name" value="Cation efflux protein transmembrane domain"/>
    <property type="match status" value="1"/>
</dbReference>
<sequence>MTPHTPLNDWRHSHVFDEGNPLAEKNTKRAVLLTSIMMMVEIAGGWSFNSMALLADGWHMSSHALALGLSVLAYGVARRLASDHRFSFGTWKIEILGGFTSAIFLVLVAGLMLYESVDRIIHPSPIHYDLAIVIAFAGLLVNVACAWLLKDGHGHSHEHRHGHEHSHHDLNLRSAYIHVVADAATSVLAIVALLGGKYWSASWLDPVMGMAGAGVVAVWAYGLLRQCGRVLLDAEMDNPVVEEIREVVAASAVKAHICDLHVWRVGKGKFACILSLATEQDASPAYFKDQLGIHRELVHITVEVNRLQARSANG</sequence>
<evidence type="ECO:0000256" key="1">
    <source>
        <dbReference type="ARBA" id="ARBA00004141"/>
    </source>
</evidence>
<dbReference type="InterPro" id="IPR050681">
    <property type="entry name" value="CDF/SLC30A"/>
</dbReference>
<evidence type="ECO:0000313" key="8">
    <source>
        <dbReference type="Proteomes" id="UP000290682"/>
    </source>
</evidence>
<keyword evidence="4 5" id="KW-0472">Membrane</keyword>
<evidence type="ECO:0000256" key="4">
    <source>
        <dbReference type="ARBA" id="ARBA00023136"/>
    </source>
</evidence>
<feature type="domain" description="Cation efflux protein transmembrane" evidence="6">
    <location>
        <begin position="29"/>
        <end position="232"/>
    </location>
</feature>
<keyword evidence="8" id="KW-1185">Reference proteome</keyword>
<dbReference type="NCBIfam" id="NF033827">
    <property type="entry name" value="CDF_efflux_DmeF"/>
    <property type="match status" value="1"/>
</dbReference>
<feature type="transmembrane region" description="Helical" evidence="5">
    <location>
        <begin position="30"/>
        <end position="48"/>
    </location>
</feature>
<name>A0ABY0FFQ2_9NEIS</name>
<comment type="caution">
    <text evidence="7">The sequence shown here is derived from an EMBL/GenBank/DDBJ whole genome shotgun (WGS) entry which is preliminary data.</text>
</comment>
<dbReference type="InterPro" id="IPR058533">
    <property type="entry name" value="Cation_efflux_TM"/>
</dbReference>
<feature type="transmembrane region" description="Helical" evidence="5">
    <location>
        <begin position="93"/>
        <end position="114"/>
    </location>
</feature>
<dbReference type="EMBL" id="REGR01000002">
    <property type="protein sequence ID" value="RXZ45135.1"/>
    <property type="molecule type" value="Genomic_DNA"/>
</dbReference>
<dbReference type="RefSeq" id="WP_129211846.1">
    <property type="nucleotide sequence ID" value="NZ_REGR01000002.1"/>
</dbReference>
<gene>
    <name evidence="7" type="ORF">EBB06_04380</name>
</gene>
<dbReference type="PANTHER" id="PTHR11562:SF40">
    <property type="entry name" value="CATION EFFLUX SYSTEM PROTEIN"/>
    <property type="match status" value="1"/>
</dbReference>
<dbReference type="InterPro" id="IPR002524">
    <property type="entry name" value="Cation_efflux"/>
</dbReference>
<organism evidence="7 8">
    <name type="scientific">Crenobacter cavernae</name>
    <dbReference type="NCBI Taxonomy" id="2290923"/>
    <lineage>
        <taxon>Bacteria</taxon>
        <taxon>Pseudomonadati</taxon>
        <taxon>Pseudomonadota</taxon>
        <taxon>Betaproteobacteria</taxon>
        <taxon>Neisseriales</taxon>
        <taxon>Neisseriaceae</taxon>
        <taxon>Crenobacter</taxon>
    </lineage>
</organism>
<dbReference type="SUPFAM" id="SSF161111">
    <property type="entry name" value="Cation efflux protein transmembrane domain-like"/>
    <property type="match status" value="1"/>
</dbReference>
<keyword evidence="2 5" id="KW-0812">Transmembrane</keyword>
<dbReference type="InterPro" id="IPR027469">
    <property type="entry name" value="Cation_efflux_TMD_sf"/>
</dbReference>
<proteinExistence type="predicted"/>
<accession>A0ABY0FFQ2</accession>
<evidence type="ECO:0000256" key="2">
    <source>
        <dbReference type="ARBA" id="ARBA00022692"/>
    </source>
</evidence>
<feature type="transmembrane region" description="Helical" evidence="5">
    <location>
        <begin position="170"/>
        <end position="195"/>
    </location>
</feature>
<dbReference type="NCBIfam" id="TIGR01297">
    <property type="entry name" value="CDF"/>
    <property type="match status" value="1"/>
</dbReference>
<comment type="subcellular location">
    <subcellularLocation>
        <location evidence="1">Membrane</location>
        <topology evidence="1">Multi-pass membrane protein</topology>
    </subcellularLocation>
</comment>
<feature type="transmembrane region" description="Helical" evidence="5">
    <location>
        <begin position="60"/>
        <end position="81"/>
    </location>
</feature>
<evidence type="ECO:0000256" key="3">
    <source>
        <dbReference type="ARBA" id="ARBA00022989"/>
    </source>
</evidence>
<feature type="transmembrane region" description="Helical" evidence="5">
    <location>
        <begin position="126"/>
        <end position="149"/>
    </location>
</feature>
<dbReference type="Proteomes" id="UP000290682">
    <property type="component" value="Unassembled WGS sequence"/>
</dbReference>
<evidence type="ECO:0000313" key="7">
    <source>
        <dbReference type="EMBL" id="RXZ45135.1"/>
    </source>
</evidence>
<reference evidence="7 8" key="1">
    <citation type="submission" date="2018-10" db="EMBL/GenBank/DDBJ databases">
        <title>Draft genome of Fastidiocella sp. strain 375T, a bacterium isolated from a karstic cave dripping water.</title>
        <authorList>
            <person name="Coelho C."/>
            <person name="Verissimo A."/>
            <person name="Tiago I."/>
        </authorList>
    </citation>
    <scope>NUCLEOTIDE SEQUENCE [LARGE SCALE GENOMIC DNA]</scope>
    <source>
        <strain evidence="7 8">CAVE-375</strain>
    </source>
</reference>
<evidence type="ECO:0000256" key="5">
    <source>
        <dbReference type="SAM" id="Phobius"/>
    </source>
</evidence>
<keyword evidence="3 5" id="KW-1133">Transmembrane helix</keyword>
<dbReference type="Pfam" id="PF01545">
    <property type="entry name" value="Cation_efflux"/>
    <property type="match status" value="1"/>
</dbReference>
<evidence type="ECO:0000259" key="6">
    <source>
        <dbReference type="Pfam" id="PF01545"/>
    </source>
</evidence>
<protein>
    <submittedName>
        <fullName evidence="7">Cation transporter</fullName>
    </submittedName>
</protein>
<feature type="transmembrane region" description="Helical" evidence="5">
    <location>
        <begin position="207"/>
        <end position="224"/>
    </location>
</feature>
<dbReference type="PANTHER" id="PTHR11562">
    <property type="entry name" value="CATION EFFLUX PROTEIN/ ZINC TRANSPORTER"/>
    <property type="match status" value="1"/>
</dbReference>